<dbReference type="InterPro" id="IPR009057">
    <property type="entry name" value="Homeodomain-like_sf"/>
</dbReference>
<comment type="caution">
    <text evidence="6">The sequence shown here is derived from an EMBL/GenBank/DDBJ whole genome shotgun (WGS) entry which is preliminary data.</text>
</comment>
<dbReference type="Proteomes" id="UP000187465">
    <property type="component" value="Unassembled WGS sequence"/>
</dbReference>
<dbReference type="PROSITE" id="PS50977">
    <property type="entry name" value="HTH_TETR_2"/>
    <property type="match status" value="1"/>
</dbReference>
<evidence type="ECO:0000259" key="5">
    <source>
        <dbReference type="PROSITE" id="PS50977"/>
    </source>
</evidence>
<dbReference type="PRINTS" id="PR00455">
    <property type="entry name" value="HTHTETR"/>
</dbReference>
<dbReference type="SUPFAM" id="SSF48498">
    <property type="entry name" value="Tetracyclin repressor-like, C-terminal domain"/>
    <property type="match status" value="1"/>
</dbReference>
<dbReference type="AlphaFoldDB" id="A0A1R0X3P4"/>
<dbReference type="Pfam" id="PF16859">
    <property type="entry name" value="TetR_C_11"/>
    <property type="match status" value="1"/>
</dbReference>
<dbReference type="Pfam" id="PF00440">
    <property type="entry name" value="TetR_N"/>
    <property type="match status" value="1"/>
</dbReference>
<dbReference type="EMBL" id="MKQP01000034">
    <property type="protein sequence ID" value="OMD28016.1"/>
    <property type="molecule type" value="Genomic_DNA"/>
</dbReference>
<dbReference type="Gene3D" id="1.10.357.10">
    <property type="entry name" value="Tetracycline Repressor, domain 2"/>
    <property type="match status" value="1"/>
</dbReference>
<dbReference type="SUPFAM" id="SSF46689">
    <property type="entry name" value="Homeodomain-like"/>
    <property type="match status" value="1"/>
</dbReference>
<evidence type="ECO:0000256" key="1">
    <source>
        <dbReference type="ARBA" id="ARBA00023015"/>
    </source>
</evidence>
<accession>A0A1R0X3P4</accession>
<evidence type="ECO:0000313" key="7">
    <source>
        <dbReference type="Proteomes" id="UP000187465"/>
    </source>
</evidence>
<proteinExistence type="predicted"/>
<dbReference type="GO" id="GO:0000976">
    <property type="term" value="F:transcription cis-regulatory region binding"/>
    <property type="evidence" value="ECO:0007669"/>
    <property type="project" value="TreeGrafter"/>
</dbReference>
<evidence type="ECO:0000313" key="6">
    <source>
        <dbReference type="EMBL" id="OMD28016.1"/>
    </source>
</evidence>
<dbReference type="GO" id="GO:0003700">
    <property type="term" value="F:DNA-binding transcription factor activity"/>
    <property type="evidence" value="ECO:0007669"/>
    <property type="project" value="TreeGrafter"/>
</dbReference>
<dbReference type="InterPro" id="IPR011075">
    <property type="entry name" value="TetR_C"/>
</dbReference>
<evidence type="ECO:0000256" key="3">
    <source>
        <dbReference type="ARBA" id="ARBA00023163"/>
    </source>
</evidence>
<dbReference type="PANTHER" id="PTHR30055">
    <property type="entry name" value="HTH-TYPE TRANSCRIPTIONAL REGULATOR RUTR"/>
    <property type="match status" value="1"/>
</dbReference>
<dbReference type="InterPro" id="IPR001647">
    <property type="entry name" value="HTH_TetR"/>
</dbReference>
<name>A0A1R0X3P4_9BACL</name>
<gene>
    <name evidence="6" type="ORF">BJP51_02615</name>
</gene>
<dbReference type="Gene3D" id="1.10.10.60">
    <property type="entry name" value="Homeodomain-like"/>
    <property type="match status" value="1"/>
</dbReference>
<evidence type="ECO:0000256" key="2">
    <source>
        <dbReference type="ARBA" id="ARBA00023125"/>
    </source>
</evidence>
<sequence length="187" mass="21287">MKGKNKEPRSKKEILTATIEMLESNSYSSLTIEAIAAQAGVGKTTIYRWWENKARLVLDAFLMTVESEFEFDSNKSIEVNFKQQLEALARILNSKIGKSTLTIVTESEEIAKDFYVLFLMTKRNEAKQLLQADIDKGELKSTINLDITLDLLYGPIYFQILIYKKIPDADYIKDLLIHVLEGITVAN</sequence>
<keyword evidence="2 4" id="KW-0238">DNA-binding</keyword>
<feature type="DNA-binding region" description="H-T-H motif" evidence="4">
    <location>
        <begin position="31"/>
        <end position="50"/>
    </location>
</feature>
<dbReference type="InterPro" id="IPR036271">
    <property type="entry name" value="Tet_transcr_reg_TetR-rel_C_sf"/>
</dbReference>
<dbReference type="InterPro" id="IPR050109">
    <property type="entry name" value="HTH-type_TetR-like_transc_reg"/>
</dbReference>
<organism evidence="6 7">
    <name type="scientific">Paenibacillus odorifer</name>
    <dbReference type="NCBI Taxonomy" id="189426"/>
    <lineage>
        <taxon>Bacteria</taxon>
        <taxon>Bacillati</taxon>
        <taxon>Bacillota</taxon>
        <taxon>Bacilli</taxon>
        <taxon>Bacillales</taxon>
        <taxon>Paenibacillaceae</taxon>
        <taxon>Paenibacillus</taxon>
    </lineage>
</organism>
<keyword evidence="3" id="KW-0804">Transcription</keyword>
<evidence type="ECO:0000256" key="4">
    <source>
        <dbReference type="PROSITE-ProRule" id="PRU00335"/>
    </source>
</evidence>
<protein>
    <recommendedName>
        <fullName evidence="5">HTH tetR-type domain-containing protein</fullName>
    </recommendedName>
</protein>
<keyword evidence="1" id="KW-0805">Transcription regulation</keyword>
<dbReference type="RefSeq" id="WP_036677216.1">
    <property type="nucleotide sequence ID" value="NZ_MKQP01000034.1"/>
</dbReference>
<dbReference type="PANTHER" id="PTHR30055:SF148">
    <property type="entry name" value="TETR-FAMILY TRANSCRIPTIONAL REGULATOR"/>
    <property type="match status" value="1"/>
</dbReference>
<reference evidence="6 7" key="1">
    <citation type="submission" date="2016-10" db="EMBL/GenBank/DDBJ databases">
        <title>Paenibacillus species isolates.</title>
        <authorList>
            <person name="Beno S.M."/>
        </authorList>
    </citation>
    <scope>NUCLEOTIDE SEQUENCE [LARGE SCALE GENOMIC DNA]</scope>
    <source>
        <strain evidence="6 7">FSL H7-0604</strain>
    </source>
</reference>
<feature type="domain" description="HTH tetR-type" evidence="5">
    <location>
        <begin position="8"/>
        <end position="68"/>
    </location>
</feature>